<organism evidence="2 3">
    <name type="scientific">Acinetobacter cumulans</name>
    <dbReference type="NCBI Taxonomy" id="2136182"/>
    <lineage>
        <taxon>Bacteria</taxon>
        <taxon>Pseudomonadati</taxon>
        <taxon>Pseudomonadota</taxon>
        <taxon>Gammaproteobacteria</taxon>
        <taxon>Moraxellales</taxon>
        <taxon>Moraxellaceae</taxon>
        <taxon>Acinetobacter</taxon>
    </lineage>
</organism>
<keyword evidence="1" id="KW-0732">Signal</keyword>
<evidence type="ECO:0000313" key="2">
    <source>
        <dbReference type="EMBL" id="RKG53051.1"/>
    </source>
</evidence>
<feature type="chain" id="PRO_5017370571" evidence="1">
    <location>
        <begin position="24"/>
        <end position="167"/>
    </location>
</feature>
<dbReference type="Pfam" id="PF13689">
    <property type="entry name" value="DUF4154"/>
    <property type="match status" value="1"/>
</dbReference>
<protein>
    <submittedName>
        <fullName evidence="2">YfiR family protein</fullName>
    </submittedName>
</protein>
<sequence>MVFSRNKTGFLICGLLLSSSLYAAPVSDIYHTSLAILSYAKWPTNTPEICVVNNNTFAQQLKNNLPADSPYKVSNKHSSELRSSNCTVLFFSNLSDKEEQNILNTAVNYPALSISSNNLNCETGSAFCLYKKNQSYAFKVNMESLTQSKIHIDPRVLMLAKPAESNP</sequence>
<dbReference type="Proteomes" id="UP000281084">
    <property type="component" value="Unassembled WGS sequence"/>
</dbReference>
<feature type="signal peptide" evidence="1">
    <location>
        <begin position="1"/>
        <end position="23"/>
    </location>
</feature>
<dbReference type="InterPro" id="IPR025293">
    <property type="entry name" value="YfiR/HmsC-like"/>
</dbReference>
<accession>A0A3A8GGY6</accession>
<dbReference type="EMBL" id="RAXZ01000008">
    <property type="protein sequence ID" value="RKG53051.1"/>
    <property type="molecule type" value="Genomic_DNA"/>
</dbReference>
<evidence type="ECO:0000256" key="1">
    <source>
        <dbReference type="SAM" id="SignalP"/>
    </source>
</evidence>
<comment type="caution">
    <text evidence="2">The sequence shown here is derived from an EMBL/GenBank/DDBJ whole genome shotgun (WGS) entry which is preliminary data.</text>
</comment>
<evidence type="ECO:0000313" key="3">
    <source>
        <dbReference type="Proteomes" id="UP000281084"/>
    </source>
</evidence>
<proteinExistence type="predicted"/>
<reference evidence="2 3" key="1">
    <citation type="submission" date="2018-09" db="EMBL/GenBank/DDBJ databases">
        <title>The draft genome of Acinetobacter spp. strains.</title>
        <authorList>
            <person name="Qin J."/>
            <person name="Feng Y."/>
            <person name="Zong Z."/>
        </authorList>
    </citation>
    <scope>NUCLEOTIDE SEQUENCE [LARGE SCALE GENOMIC DNA]</scope>
    <source>
        <strain evidence="2 3">WCHAc060002</strain>
    </source>
</reference>
<name>A0A3A8GGY6_9GAMM</name>
<gene>
    <name evidence="2" type="ORF">D7V64_08675</name>
</gene>
<dbReference type="AlphaFoldDB" id="A0A3A8GGY6"/>